<evidence type="ECO:0000313" key="4">
    <source>
        <dbReference type="Proteomes" id="UP000277580"/>
    </source>
</evidence>
<sequence>MYLSCRSLFILFSHKLCFSGPPSLSKTLGSSFPWAHKPAEPTTQDTDMSLATYISLRATCTYTAFSQVDSWCLGTHYTHTHHTHHTHVKPARTSVKFKASKRKLKSLNALTHHIHPIHPIQRRVYHFIAHPPTPPHQKTTISHHTHTTTPHFLPRES</sequence>
<keyword evidence="2" id="KW-0732">Signal</keyword>
<dbReference type="InParanoid" id="A0A3N4KKC8"/>
<name>A0A3N4KKC8_9PEZI</name>
<dbReference type="AlphaFoldDB" id="A0A3N4KKC8"/>
<evidence type="ECO:0000313" key="3">
    <source>
        <dbReference type="EMBL" id="RPB06265.1"/>
    </source>
</evidence>
<dbReference type="EMBL" id="ML119595">
    <property type="protein sequence ID" value="RPB06265.1"/>
    <property type="molecule type" value="Genomic_DNA"/>
</dbReference>
<evidence type="ECO:0000256" key="1">
    <source>
        <dbReference type="SAM" id="MobiDB-lite"/>
    </source>
</evidence>
<feature type="signal peptide" evidence="2">
    <location>
        <begin position="1"/>
        <end position="19"/>
    </location>
</feature>
<dbReference type="Proteomes" id="UP000277580">
    <property type="component" value="Unassembled WGS sequence"/>
</dbReference>
<feature type="region of interest" description="Disordered" evidence="1">
    <location>
        <begin position="134"/>
        <end position="157"/>
    </location>
</feature>
<evidence type="ECO:0008006" key="5">
    <source>
        <dbReference type="Google" id="ProtNLM"/>
    </source>
</evidence>
<accession>A0A3N4KKC8</accession>
<evidence type="ECO:0000256" key="2">
    <source>
        <dbReference type="SAM" id="SignalP"/>
    </source>
</evidence>
<reference evidence="3 4" key="1">
    <citation type="journal article" date="2018" name="Nat. Ecol. Evol.">
        <title>Pezizomycetes genomes reveal the molecular basis of ectomycorrhizal truffle lifestyle.</title>
        <authorList>
            <person name="Murat C."/>
            <person name="Payen T."/>
            <person name="Noel B."/>
            <person name="Kuo A."/>
            <person name="Morin E."/>
            <person name="Chen J."/>
            <person name="Kohler A."/>
            <person name="Krizsan K."/>
            <person name="Balestrini R."/>
            <person name="Da Silva C."/>
            <person name="Montanini B."/>
            <person name="Hainaut M."/>
            <person name="Levati E."/>
            <person name="Barry K.W."/>
            <person name="Belfiori B."/>
            <person name="Cichocki N."/>
            <person name="Clum A."/>
            <person name="Dockter R.B."/>
            <person name="Fauchery L."/>
            <person name="Guy J."/>
            <person name="Iotti M."/>
            <person name="Le Tacon F."/>
            <person name="Lindquist E.A."/>
            <person name="Lipzen A."/>
            <person name="Malagnac F."/>
            <person name="Mello A."/>
            <person name="Molinier V."/>
            <person name="Miyauchi S."/>
            <person name="Poulain J."/>
            <person name="Riccioni C."/>
            <person name="Rubini A."/>
            <person name="Sitrit Y."/>
            <person name="Splivallo R."/>
            <person name="Traeger S."/>
            <person name="Wang M."/>
            <person name="Zifcakova L."/>
            <person name="Wipf D."/>
            <person name="Zambonelli A."/>
            <person name="Paolocci F."/>
            <person name="Nowrousian M."/>
            <person name="Ottonello S."/>
            <person name="Baldrian P."/>
            <person name="Spatafora J.W."/>
            <person name="Henrissat B."/>
            <person name="Nagy L.G."/>
            <person name="Aury J.M."/>
            <person name="Wincker P."/>
            <person name="Grigoriev I.V."/>
            <person name="Bonfante P."/>
            <person name="Martin F.M."/>
        </authorList>
    </citation>
    <scope>NUCLEOTIDE SEQUENCE [LARGE SCALE GENOMIC DNA]</scope>
    <source>
        <strain evidence="3 4">CCBAS932</strain>
    </source>
</reference>
<gene>
    <name evidence="3" type="ORF">P167DRAFT_309831</name>
</gene>
<organism evidence="3 4">
    <name type="scientific">Morchella conica CCBAS932</name>
    <dbReference type="NCBI Taxonomy" id="1392247"/>
    <lineage>
        <taxon>Eukaryota</taxon>
        <taxon>Fungi</taxon>
        <taxon>Dikarya</taxon>
        <taxon>Ascomycota</taxon>
        <taxon>Pezizomycotina</taxon>
        <taxon>Pezizomycetes</taxon>
        <taxon>Pezizales</taxon>
        <taxon>Morchellaceae</taxon>
        <taxon>Morchella</taxon>
    </lineage>
</organism>
<proteinExistence type="predicted"/>
<protein>
    <recommendedName>
        <fullName evidence="5">Secreted protein</fullName>
    </recommendedName>
</protein>
<keyword evidence="4" id="KW-1185">Reference proteome</keyword>
<feature type="chain" id="PRO_5018266344" description="Secreted protein" evidence="2">
    <location>
        <begin position="20"/>
        <end position="157"/>
    </location>
</feature>